<dbReference type="Gene3D" id="3.40.50.300">
    <property type="entry name" value="P-loop containing nucleotide triphosphate hydrolases"/>
    <property type="match status" value="3"/>
</dbReference>
<proteinExistence type="predicted"/>
<dbReference type="Proteomes" id="UP000432350">
    <property type="component" value="Unassembled WGS sequence"/>
</dbReference>
<protein>
    <submittedName>
        <fullName evidence="5">Putative DNA helicase</fullName>
    </submittedName>
</protein>
<dbReference type="Pfam" id="PF18741">
    <property type="entry name" value="MTES_1575"/>
    <property type="match status" value="1"/>
</dbReference>
<dbReference type="CDD" id="cd18808">
    <property type="entry name" value="SF1_C_Upf1"/>
    <property type="match status" value="1"/>
</dbReference>
<feature type="domain" description="Restriction endonuclease type II-like" evidence="4">
    <location>
        <begin position="1409"/>
        <end position="1507"/>
    </location>
</feature>
<evidence type="ECO:0000313" key="5">
    <source>
        <dbReference type="EMBL" id="VXD04331.1"/>
    </source>
</evidence>
<dbReference type="Pfam" id="PF13087">
    <property type="entry name" value="AAA_12"/>
    <property type="match status" value="1"/>
</dbReference>
<keyword evidence="5" id="KW-0067">ATP-binding</keyword>
<dbReference type="Pfam" id="PF13086">
    <property type="entry name" value="AAA_11"/>
    <property type="match status" value="1"/>
</dbReference>
<dbReference type="EMBL" id="CABWMV010000025">
    <property type="protein sequence ID" value="VXD04331.1"/>
    <property type="molecule type" value="Genomic_DNA"/>
</dbReference>
<name>A0A654DGC2_SPHMU</name>
<dbReference type="PANTHER" id="PTHR10887">
    <property type="entry name" value="DNA2/NAM7 HELICASE FAMILY"/>
    <property type="match status" value="1"/>
</dbReference>
<dbReference type="InterPro" id="IPR041679">
    <property type="entry name" value="DNA2/NAM7-like_C"/>
</dbReference>
<sequence length="1516" mass="172351">MNLQVLHQQFHPIADYTEYLYIRINTNIIIMSSKIFLQSLQSKLKGGNARSIHLNALPGRLATRLDLQQLDLIEDGLAKSFLDTLLTKANFEFKISFDTIDLNEKDTETQKKLTLISKRLNSIIIENEDYFKEHGMKTLGFGYPILIKRSSKDPSKIIKAPLFIWQLEAVKSKNKVNEWSFLRNKAIHANGKIVDSDIHPISINEVLLSFIKSEDGITLPNLTNEALDDALIDNNELVNACAEVLEALNSNSKEQILEVLSKNFETAINVLPEASQIDAIANNKAYIHFGGVFGLFRAQKESIITDISRLLDRFDAFEFDELKVENLSTTPFSAVDTDPSQQAIISALGNEPNQIIQGPPGTGKSQSLTALITNALANGLKCLVVCEKKTALDVIKANIERTNPQIGALVGVIDDVNDAREAIVDSVRDRQIGVPFHISGRQAQNQYDAIKSKLKESAELINAQHAALAQTVYGDKSWPQIVGRYLALLKNFNQVPLKNIIPKEDFNFAQDHTELERTLAVLKQSHNLFKQSRQVHAIFRPLADDLFIDQQVGPSRVRIEDFVAYAHKQLPTIEQLITELQVSGKQWADDFLSGIPTIMQQDFKSYLAFCIGDSVKEEVLPSTFPQEQRINEIVLGLQTVGIKAQQFFKQYEDALQQHYSSYHSSLSNAISTYLAYAETSIAQYGNNLLNNSSGAKFKTSLLSIFSGKHKQIKQTRIELKNRIAQVRSAHVQKNYIEHQYNDHLETTDLSIYLNNIEELRQKAAAWKEQYPPTISNYLSNINDHHFHVELNELKAQIAPLLQKLDSIEQMLIADYNIVPTTPVTDINGVIKAVPYLTERVTFQLRHFNNFRDYYAERADAYRSLQNSFDDIESNQLTGNITNGIFLPYTSLQAAQELCDKIKHTVTTFGEHMSDFRIYHEWKSFFLSQDEAQQRLITRTSIHLKDHWAEAFECWYLYWVLTTSEPQELPKSDYQLQQYQQQKQEFNHAQLNSIIALWTERQADAVGHFKARGQNINSLFNKKGSKGMRRNSLRTIVNREFELFTDFFPVLLVNPSVCSSILPLEEGIFDVVIFDEASQLRLEDTYAALIRGKAKIVSGDKHQMAPSSYFEGSGALLDPIDDETEDAEDEFSDRTALQAAQLNLADSESLLAYAVDKGFVESYLKVHYRSKHPYLIDFSNHAFYGNRLMPVPAKVHYTPIEYLQIDGLYEGQVNKQEALQVVELLQQIMKEAKDSIPSVGVATFNIYQRNLILEELSAVRQNDPAFDSLMAQAGDSFFVKNLENIQGDERDIIILSTTFGRKADGSFSQNFGPIIQGKGHRMLNVIITRARSKVYVCTSFPQEYVGQYPNLIQQKGNKGRGILYAYFTYAKAVSEGNDELRKGILQLLSQYCTDKLYEPAEFSLGSESPFEDEVFEQLAQHIGADRLEQQHSVGGFRIDIVVKSKISHKPLIAIECDGAKYHNSPEAYAWDSFRQEQLERHGFIFHRIWSIKWWDDANGELKRLLDFIHQQDEEEAN</sequence>
<accession>A0A654DGC2</accession>
<dbReference type="Gene3D" id="3.40.960.10">
    <property type="entry name" value="VSR Endonuclease"/>
    <property type="match status" value="1"/>
</dbReference>
<dbReference type="InterPro" id="IPR027417">
    <property type="entry name" value="P-loop_NTPase"/>
</dbReference>
<keyword evidence="5" id="KW-0547">Nucleotide-binding</keyword>
<evidence type="ECO:0000313" key="6">
    <source>
        <dbReference type="Proteomes" id="UP000432350"/>
    </source>
</evidence>
<reference evidence="5 6" key="1">
    <citation type="submission" date="2019-10" db="EMBL/GenBank/DDBJ databases">
        <authorList>
            <person name="Karimi E."/>
        </authorList>
    </citation>
    <scope>NUCLEOTIDE SEQUENCE [LARGE SCALE GENOMIC DNA]</scope>
    <source>
        <strain evidence="5">Sphingobacterium sp. 8BC</strain>
    </source>
</reference>
<dbReference type="InterPro" id="IPR041677">
    <property type="entry name" value="DNA2/NAM7_AAA_11"/>
</dbReference>
<dbReference type="SUPFAM" id="SSF52980">
    <property type="entry name" value="Restriction endonuclease-like"/>
    <property type="match status" value="1"/>
</dbReference>
<dbReference type="InterPro" id="IPR047187">
    <property type="entry name" value="SF1_C_Upf1"/>
</dbReference>
<dbReference type="InterPro" id="IPR049468">
    <property type="entry name" value="Restrct_endonuc-II-like_dom"/>
</dbReference>
<keyword evidence="5" id="KW-0378">Hydrolase</keyword>
<feature type="coiled-coil region" evidence="1">
    <location>
        <begin position="749"/>
        <end position="810"/>
    </location>
</feature>
<keyword evidence="5" id="KW-0347">Helicase</keyword>
<feature type="domain" description="DNA2/NAM7 helicase-like C-terminal" evidence="3">
    <location>
        <begin position="1147"/>
        <end position="1336"/>
    </location>
</feature>
<evidence type="ECO:0000259" key="3">
    <source>
        <dbReference type="Pfam" id="PF13087"/>
    </source>
</evidence>
<organism evidence="5 6">
    <name type="scientific">Sphingobacterium multivorum</name>
    <dbReference type="NCBI Taxonomy" id="28454"/>
    <lineage>
        <taxon>Bacteria</taxon>
        <taxon>Pseudomonadati</taxon>
        <taxon>Bacteroidota</taxon>
        <taxon>Sphingobacteriia</taxon>
        <taxon>Sphingobacteriales</taxon>
        <taxon>Sphingobacteriaceae</taxon>
        <taxon>Sphingobacterium</taxon>
    </lineage>
</organism>
<feature type="domain" description="DNA2/NAM7 helicase helicase" evidence="2">
    <location>
        <begin position="339"/>
        <end position="502"/>
    </location>
</feature>
<keyword evidence="1" id="KW-0175">Coiled coil</keyword>
<dbReference type="SUPFAM" id="SSF52540">
    <property type="entry name" value="P-loop containing nucleoside triphosphate hydrolases"/>
    <property type="match status" value="1"/>
</dbReference>
<evidence type="ECO:0000259" key="4">
    <source>
        <dbReference type="Pfam" id="PF18741"/>
    </source>
</evidence>
<dbReference type="GO" id="GO:0004386">
    <property type="term" value="F:helicase activity"/>
    <property type="evidence" value="ECO:0007669"/>
    <property type="project" value="UniProtKB-KW"/>
</dbReference>
<dbReference type="InterPro" id="IPR045055">
    <property type="entry name" value="DNA2/NAM7-like"/>
</dbReference>
<gene>
    <name evidence="5" type="ORF">SPHINGO8BC_60185</name>
</gene>
<evidence type="ECO:0000256" key="1">
    <source>
        <dbReference type="SAM" id="Coils"/>
    </source>
</evidence>
<dbReference type="InterPro" id="IPR011335">
    <property type="entry name" value="Restrct_endonuc-II-like"/>
</dbReference>
<evidence type="ECO:0000259" key="2">
    <source>
        <dbReference type="Pfam" id="PF13086"/>
    </source>
</evidence>